<evidence type="ECO:0000256" key="4">
    <source>
        <dbReference type="ARBA" id="ARBA00022763"/>
    </source>
</evidence>
<feature type="region of interest" description="Disordered" evidence="7">
    <location>
        <begin position="81"/>
        <end position="102"/>
    </location>
</feature>
<evidence type="ECO:0000256" key="1">
    <source>
        <dbReference type="ARBA" id="ARBA00001968"/>
    </source>
</evidence>
<evidence type="ECO:0000256" key="2">
    <source>
        <dbReference type="ARBA" id="ARBA00022598"/>
    </source>
</evidence>
<dbReference type="SUPFAM" id="SSF56091">
    <property type="entry name" value="DNA ligase/mRNA capping enzyme, catalytic domain"/>
    <property type="match status" value="1"/>
</dbReference>
<dbReference type="InterPro" id="IPR012340">
    <property type="entry name" value="NA-bd_OB-fold"/>
</dbReference>
<dbReference type="GO" id="GO:0006310">
    <property type="term" value="P:DNA recombination"/>
    <property type="evidence" value="ECO:0007669"/>
    <property type="project" value="InterPro"/>
</dbReference>
<dbReference type="InterPro" id="IPR012310">
    <property type="entry name" value="DNA_ligase_ATP-dep_cent"/>
</dbReference>
<dbReference type="GO" id="GO:0003910">
    <property type="term" value="F:DNA ligase (ATP) activity"/>
    <property type="evidence" value="ECO:0007669"/>
    <property type="project" value="UniProtKB-EC"/>
</dbReference>
<dbReference type="AlphaFoldDB" id="A6FY59"/>
<keyword evidence="11" id="KW-1185">Reference proteome</keyword>
<dbReference type="PROSITE" id="PS50160">
    <property type="entry name" value="DNA_LIGASE_A3"/>
    <property type="match status" value="1"/>
</dbReference>
<evidence type="ECO:0000313" key="10">
    <source>
        <dbReference type="EMBL" id="EDM81438.1"/>
    </source>
</evidence>
<dbReference type="RefSeq" id="WP_006969408.1">
    <property type="nucleotide sequence ID" value="NZ_ABCS01000003.1"/>
</dbReference>
<dbReference type="GO" id="GO:0005524">
    <property type="term" value="F:ATP binding"/>
    <property type="evidence" value="ECO:0007669"/>
    <property type="project" value="InterPro"/>
</dbReference>
<accession>A6FY59</accession>
<feature type="domain" description="WGR" evidence="9">
    <location>
        <begin position="1"/>
        <end position="93"/>
    </location>
</feature>
<evidence type="ECO:0000256" key="3">
    <source>
        <dbReference type="ARBA" id="ARBA00022705"/>
    </source>
</evidence>
<keyword evidence="3" id="KW-0235">DNA replication</keyword>
<dbReference type="STRING" id="391625.PPSIR1_39645"/>
<dbReference type="Proteomes" id="UP000005801">
    <property type="component" value="Unassembled WGS sequence"/>
</dbReference>
<dbReference type="SUPFAM" id="SSF50249">
    <property type="entry name" value="Nucleic acid-binding proteins"/>
    <property type="match status" value="1"/>
</dbReference>
<comment type="cofactor">
    <cofactor evidence="1">
        <name>a divalent metal cation</name>
        <dbReference type="ChEBI" id="CHEBI:60240"/>
    </cofactor>
</comment>
<dbReference type="Gene3D" id="2.20.140.10">
    <property type="entry name" value="WGR domain"/>
    <property type="match status" value="1"/>
</dbReference>
<evidence type="ECO:0000256" key="7">
    <source>
        <dbReference type="SAM" id="MobiDB-lite"/>
    </source>
</evidence>
<sequence>MTQKVVRSIELFFQEQPSDKVYNAKLLETDKGYTVAVEWGRRGAKLNSGTKAIDVPLAKAEKAYDKVVKQKQRKGYEVLSDDNLPAEVAPEQGQGSASKAGIERRGRVGPIAQLLNNADGDALDGYFADAEIVAQQKLDGMRLLVHVRDEGIVATNRDGQETSLGGALRDACALAPKGTSLDGELLVDPPCYWVFDTLAWAGEDLRQEPYAKRHAALKRKRKLFASPLLELVPLAKTEADKRSLFATLQAQRAEGIVFKRKDAPYISGRPPSGGTQLKYKFVKTADVFITANAGNAYQMAVYDDAGKARQVGKVFAGTTNDSRADLDAMLSRGETPVAEVRYLYATKDDILYQPVFVRARTDKAAEACVLSQLEYTDRSNVAKL</sequence>
<keyword evidence="4" id="KW-0227">DNA damage</keyword>
<dbReference type="EMBL" id="ABCS01000003">
    <property type="protein sequence ID" value="EDM81438.1"/>
    <property type="molecule type" value="Genomic_DNA"/>
</dbReference>
<dbReference type="Pfam" id="PF01068">
    <property type="entry name" value="DNA_ligase_A_M"/>
    <property type="match status" value="1"/>
</dbReference>
<comment type="caution">
    <text evidence="10">The sequence shown here is derived from an EMBL/GenBank/DDBJ whole genome shotgun (WGS) entry which is preliminary data.</text>
</comment>
<evidence type="ECO:0000256" key="6">
    <source>
        <dbReference type="ARBA" id="ARBA00034003"/>
    </source>
</evidence>
<dbReference type="GO" id="GO:0006281">
    <property type="term" value="P:DNA repair"/>
    <property type="evidence" value="ECO:0007669"/>
    <property type="project" value="UniProtKB-KW"/>
</dbReference>
<dbReference type="eggNOG" id="COG1793">
    <property type="taxonomic scope" value="Bacteria"/>
</dbReference>
<dbReference type="PANTHER" id="PTHR47810:SF1">
    <property type="entry name" value="DNA LIGASE B"/>
    <property type="match status" value="1"/>
</dbReference>
<dbReference type="Gene3D" id="3.30.470.30">
    <property type="entry name" value="DNA ligase/mRNA capping enzyme"/>
    <property type="match status" value="1"/>
</dbReference>
<name>A6FY59_9BACT</name>
<keyword evidence="2 10" id="KW-0436">Ligase</keyword>
<dbReference type="InterPro" id="IPR008893">
    <property type="entry name" value="WGR_domain"/>
</dbReference>
<dbReference type="GO" id="GO:0006260">
    <property type="term" value="P:DNA replication"/>
    <property type="evidence" value="ECO:0007669"/>
    <property type="project" value="UniProtKB-KW"/>
</dbReference>
<reference evidence="10 11" key="1">
    <citation type="submission" date="2007-06" db="EMBL/GenBank/DDBJ databases">
        <authorList>
            <person name="Shimkets L."/>
            <person name="Ferriera S."/>
            <person name="Johnson J."/>
            <person name="Kravitz S."/>
            <person name="Beeson K."/>
            <person name="Sutton G."/>
            <person name="Rogers Y.-H."/>
            <person name="Friedman R."/>
            <person name="Frazier M."/>
            <person name="Venter J.C."/>
        </authorList>
    </citation>
    <scope>NUCLEOTIDE SEQUENCE [LARGE SCALE GENOMIC DNA]</scope>
    <source>
        <strain evidence="10 11">SIR-1</strain>
    </source>
</reference>
<dbReference type="PANTHER" id="PTHR47810">
    <property type="entry name" value="DNA LIGASE"/>
    <property type="match status" value="1"/>
</dbReference>
<gene>
    <name evidence="10" type="ORF">PPSIR1_39645</name>
</gene>
<dbReference type="CDD" id="cd06846">
    <property type="entry name" value="Adenylation_DNA_ligase_like"/>
    <property type="match status" value="1"/>
</dbReference>
<protein>
    <submittedName>
        <fullName evidence="10">ATP-dependent DNA ligase</fullName>
    </submittedName>
</protein>
<dbReference type="CDD" id="cd07998">
    <property type="entry name" value="WGR_DNA_ligase"/>
    <property type="match status" value="1"/>
</dbReference>
<dbReference type="Pfam" id="PF05406">
    <property type="entry name" value="WGR"/>
    <property type="match status" value="1"/>
</dbReference>
<feature type="domain" description="ATP-dependent DNA ligase family profile" evidence="8">
    <location>
        <begin position="191"/>
        <end position="320"/>
    </location>
</feature>
<dbReference type="PROSITE" id="PS51977">
    <property type="entry name" value="WGR"/>
    <property type="match status" value="1"/>
</dbReference>
<dbReference type="OrthoDB" id="9802472at2"/>
<organism evidence="10 11">
    <name type="scientific">Plesiocystis pacifica SIR-1</name>
    <dbReference type="NCBI Taxonomy" id="391625"/>
    <lineage>
        <taxon>Bacteria</taxon>
        <taxon>Pseudomonadati</taxon>
        <taxon>Myxococcota</taxon>
        <taxon>Polyangia</taxon>
        <taxon>Nannocystales</taxon>
        <taxon>Nannocystaceae</taxon>
        <taxon>Plesiocystis</taxon>
    </lineage>
</organism>
<comment type="catalytic activity">
    <reaction evidence="6">
        <text>ATP + (deoxyribonucleotide)n-3'-hydroxyl + 5'-phospho-(deoxyribonucleotide)m = (deoxyribonucleotide)n+m + AMP + diphosphate.</text>
        <dbReference type="EC" id="6.5.1.1"/>
    </reaction>
</comment>
<evidence type="ECO:0000259" key="8">
    <source>
        <dbReference type="PROSITE" id="PS50160"/>
    </source>
</evidence>
<dbReference type="InterPro" id="IPR050326">
    <property type="entry name" value="NAD_dep_DNA_ligaseB"/>
</dbReference>
<evidence type="ECO:0000259" key="9">
    <source>
        <dbReference type="PROSITE" id="PS51977"/>
    </source>
</evidence>
<proteinExistence type="predicted"/>
<evidence type="ECO:0000313" key="11">
    <source>
        <dbReference type="Proteomes" id="UP000005801"/>
    </source>
</evidence>
<evidence type="ECO:0000256" key="5">
    <source>
        <dbReference type="ARBA" id="ARBA00023204"/>
    </source>
</evidence>
<keyword evidence="5" id="KW-0234">DNA repair</keyword>